<feature type="compositionally biased region" description="Basic and acidic residues" evidence="1">
    <location>
        <begin position="173"/>
        <end position="182"/>
    </location>
</feature>
<evidence type="ECO:0000313" key="2">
    <source>
        <dbReference type="EMBL" id="KAK1335007.1"/>
    </source>
</evidence>
<sequence>MLIYHSENLHVLKNYGKSTLPVLYKVGQQSLDDRTAVYKKRKWFSEMESTPVTIGEMIKDLEYHINLDDKATSVFERFDSNFEKSFTLVKCYQIALYAAKKLLPQPSAIATLGQSAAINIGARPSTSKKVIDQLKAQMMPKVETDAAQAAVQSAFAVLLTQLIKAQQSKQKDALLEERENGSGHEAASLQLRPPPEPSTPVSGQNDLIQHQDMRMLELTPEPDRPRILPPDQRPPEPPEPPPVTEEDLDYRTENQHVPTTSSSLTDPHAGVKAALLQLLAQHQPQDDPKREGGIDYQA</sequence>
<organism evidence="2 3">
    <name type="scientific">Cnephaeus nilssonii</name>
    <name type="common">Northern bat</name>
    <name type="synonym">Eptesicus nilssonii</name>
    <dbReference type="NCBI Taxonomy" id="3371016"/>
    <lineage>
        <taxon>Eukaryota</taxon>
        <taxon>Metazoa</taxon>
        <taxon>Chordata</taxon>
        <taxon>Craniata</taxon>
        <taxon>Vertebrata</taxon>
        <taxon>Euteleostomi</taxon>
        <taxon>Mammalia</taxon>
        <taxon>Eutheria</taxon>
        <taxon>Laurasiatheria</taxon>
        <taxon>Chiroptera</taxon>
        <taxon>Yangochiroptera</taxon>
        <taxon>Vespertilionidae</taxon>
        <taxon>Cnephaeus</taxon>
    </lineage>
</organism>
<accession>A0AA40HQI2</accession>
<reference evidence="2" key="1">
    <citation type="submission" date="2023-06" db="EMBL/GenBank/DDBJ databases">
        <title>Reference genome for the Northern bat (Eptesicus nilssonii), a most northern bat species.</title>
        <authorList>
            <person name="Laine V.N."/>
            <person name="Pulliainen A.T."/>
            <person name="Lilley T.M."/>
        </authorList>
    </citation>
    <scope>NUCLEOTIDE SEQUENCE</scope>
    <source>
        <strain evidence="2">BLF_Eptnil</strain>
        <tissue evidence="2">Kidney</tissue>
    </source>
</reference>
<feature type="region of interest" description="Disordered" evidence="1">
    <location>
        <begin position="173"/>
        <end position="205"/>
    </location>
</feature>
<feature type="region of interest" description="Disordered" evidence="1">
    <location>
        <begin position="220"/>
        <end position="298"/>
    </location>
</feature>
<feature type="compositionally biased region" description="Pro residues" evidence="1">
    <location>
        <begin position="227"/>
        <end position="243"/>
    </location>
</feature>
<dbReference type="Proteomes" id="UP001177744">
    <property type="component" value="Unassembled WGS sequence"/>
</dbReference>
<feature type="non-terminal residue" evidence="2">
    <location>
        <position position="298"/>
    </location>
</feature>
<name>A0AA40HQI2_CNENI</name>
<feature type="compositionally biased region" description="Polar residues" evidence="1">
    <location>
        <begin position="255"/>
        <end position="265"/>
    </location>
</feature>
<comment type="caution">
    <text evidence="2">The sequence shown here is derived from an EMBL/GenBank/DDBJ whole genome shotgun (WGS) entry which is preliminary data.</text>
</comment>
<dbReference type="AlphaFoldDB" id="A0AA40HQI2"/>
<dbReference type="EMBL" id="JAULJE010000014">
    <property type="protein sequence ID" value="KAK1335007.1"/>
    <property type="molecule type" value="Genomic_DNA"/>
</dbReference>
<proteinExistence type="predicted"/>
<feature type="compositionally biased region" description="Low complexity" evidence="1">
    <location>
        <begin position="273"/>
        <end position="283"/>
    </location>
</feature>
<keyword evidence="3" id="KW-1185">Reference proteome</keyword>
<evidence type="ECO:0000256" key="1">
    <source>
        <dbReference type="SAM" id="MobiDB-lite"/>
    </source>
</evidence>
<gene>
    <name evidence="2" type="ORF">QTO34_004583</name>
</gene>
<evidence type="ECO:0000313" key="3">
    <source>
        <dbReference type="Proteomes" id="UP001177744"/>
    </source>
</evidence>
<protein>
    <submittedName>
        <fullName evidence="2">Uncharacterized protein</fullName>
    </submittedName>
</protein>
<feature type="compositionally biased region" description="Basic and acidic residues" evidence="1">
    <location>
        <begin position="284"/>
        <end position="298"/>
    </location>
</feature>